<dbReference type="GO" id="GO:0005525">
    <property type="term" value="F:GTP binding"/>
    <property type="evidence" value="ECO:0007669"/>
    <property type="project" value="UniProtKB-KW"/>
</dbReference>
<dbReference type="GO" id="GO:0003924">
    <property type="term" value="F:GTPase activity"/>
    <property type="evidence" value="ECO:0007669"/>
    <property type="project" value="InterPro"/>
</dbReference>
<evidence type="ECO:0000313" key="5">
    <source>
        <dbReference type="Proteomes" id="UP000472260"/>
    </source>
</evidence>
<dbReference type="PRINTS" id="PR00449">
    <property type="entry name" value="RASTRNSFRMNG"/>
</dbReference>
<evidence type="ECO:0000256" key="1">
    <source>
        <dbReference type="ARBA" id="ARBA00006270"/>
    </source>
</evidence>
<accession>A0A671K4V2</accession>
<dbReference type="SUPFAM" id="SSF52540">
    <property type="entry name" value="P-loop containing nucleoside triphosphate hydrolases"/>
    <property type="match status" value="1"/>
</dbReference>
<keyword evidence="2" id="KW-0547">Nucleotide-binding</keyword>
<gene>
    <name evidence="4" type="primary">LOC107666109</name>
</gene>
<dbReference type="PANTHER" id="PTHR47978">
    <property type="match status" value="1"/>
</dbReference>
<proteinExistence type="inferred from homology"/>
<evidence type="ECO:0000313" key="4">
    <source>
        <dbReference type="Ensembl" id="ENSSANP00000001662.1"/>
    </source>
</evidence>
<keyword evidence="5" id="KW-1185">Reference proteome</keyword>
<reference evidence="4" key="1">
    <citation type="submission" date="2025-08" db="UniProtKB">
        <authorList>
            <consortium name="Ensembl"/>
        </authorList>
    </citation>
    <scope>IDENTIFICATION</scope>
</reference>
<dbReference type="InterPro" id="IPR027417">
    <property type="entry name" value="P-loop_NTPase"/>
</dbReference>
<name>A0A671K4V2_9TELE</name>
<dbReference type="SMART" id="SM00175">
    <property type="entry name" value="RAB"/>
    <property type="match status" value="1"/>
</dbReference>
<dbReference type="Pfam" id="PF00071">
    <property type="entry name" value="Ras"/>
    <property type="match status" value="1"/>
</dbReference>
<keyword evidence="3" id="KW-0342">GTP-binding</keyword>
<dbReference type="Proteomes" id="UP000472260">
    <property type="component" value="Unassembled WGS sequence"/>
</dbReference>
<protein>
    <submittedName>
        <fullName evidence="4">Ras-related protein Rab-22A-like</fullName>
    </submittedName>
</protein>
<reference evidence="4" key="2">
    <citation type="submission" date="2025-09" db="UniProtKB">
        <authorList>
            <consortium name="Ensembl"/>
        </authorList>
    </citation>
    <scope>IDENTIFICATION</scope>
</reference>
<evidence type="ECO:0000256" key="3">
    <source>
        <dbReference type="ARBA" id="ARBA00023134"/>
    </source>
</evidence>
<dbReference type="AlphaFoldDB" id="A0A671K4V2"/>
<dbReference type="Gene3D" id="3.40.50.300">
    <property type="entry name" value="P-loop containing nucleotide triphosphate hydrolases"/>
    <property type="match status" value="1"/>
</dbReference>
<comment type="similarity">
    <text evidence="1">Belongs to the small GTPase superfamily. Rab family.</text>
</comment>
<evidence type="ECO:0000256" key="2">
    <source>
        <dbReference type="ARBA" id="ARBA00022741"/>
    </source>
</evidence>
<sequence>MAPTCVDTPFHAVPQLKPPWHGHLKHNSPLGFNSGSRLEFFTVVFPNRRLEFCLNGTSWNNILLGNSFCVQWKNCYHAGFEQHEAVLLVLKISPSFTQESFQTLKNWVKELRQHGPPNIVVAITGNKCDLTDAREVSEKDAKDYADSIHAIFVETSAKNAININEIFIQISQRIPVIDADGGSAVKGFKLRRQPSESTRERTCC</sequence>
<dbReference type="SMART" id="SM00173">
    <property type="entry name" value="RAS"/>
    <property type="match status" value="1"/>
</dbReference>
<dbReference type="InterPro" id="IPR001806">
    <property type="entry name" value="Small_GTPase"/>
</dbReference>
<dbReference type="Ensembl" id="ENSSANT00000001804.1">
    <property type="protein sequence ID" value="ENSSANP00000001662.1"/>
    <property type="gene ID" value="ENSSANG00000000992.1"/>
</dbReference>
<organism evidence="4 5">
    <name type="scientific">Sinocyclocheilus anshuiensis</name>
    <dbReference type="NCBI Taxonomy" id="1608454"/>
    <lineage>
        <taxon>Eukaryota</taxon>
        <taxon>Metazoa</taxon>
        <taxon>Chordata</taxon>
        <taxon>Craniata</taxon>
        <taxon>Vertebrata</taxon>
        <taxon>Euteleostomi</taxon>
        <taxon>Actinopterygii</taxon>
        <taxon>Neopterygii</taxon>
        <taxon>Teleostei</taxon>
        <taxon>Ostariophysi</taxon>
        <taxon>Cypriniformes</taxon>
        <taxon>Cyprinidae</taxon>
        <taxon>Cyprininae</taxon>
        <taxon>Sinocyclocheilus</taxon>
    </lineage>
</organism>
<dbReference type="PROSITE" id="PS51419">
    <property type="entry name" value="RAB"/>
    <property type="match status" value="1"/>
</dbReference>